<organism evidence="1">
    <name type="scientific">Serratia fonticola</name>
    <dbReference type="NCBI Taxonomy" id="47917"/>
    <lineage>
        <taxon>Bacteria</taxon>
        <taxon>Pseudomonadati</taxon>
        <taxon>Pseudomonadota</taxon>
        <taxon>Gammaproteobacteria</taxon>
        <taxon>Enterobacterales</taxon>
        <taxon>Yersiniaceae</taxon>
        <taxon>Serratia</taxon>
    </lineage>
</organism>
<dbReference type="AlphaFoldDB" id="A0A542D149"/>
<dbReference type="InterPro" id="IPR006311">
    <property type="entry name" value="TAT_signal"/>
</dbReference>
<dbReference type="EMBL" id="VISQ01000001">
    <property type="protein sequence ID" value="TVZ71298.1"/>
    <property type="molecule type" value="Genomic_DNA"/>
</dbReference>
<dbReference type="Pfam" id="PF12318">
    <property type="entry name" value="FAD-SLDH"/>
    <property type="match status" value="1"/>
</dbReference>
<dbReference type="InterPro" id="IPR024651">
    <property type="entry name" value="FAD-SLDH_ssu"/>
</dbReference>
<protein>
    <submittedName>
        <fullName evidence="1">D-sorbitol dehydrogenase-like protein</fullName>
    </submittedName>
</protein>
<evidence type="ECO:0000313" key="1">
    <source>
        <dbReference type="EMBL" id="TVZ71298.1"/>
    </source>
</evidence>
<comment type="caution">
    <text evidence="1">The sequence shown here is derived from an EMBL/GenBank/DDBJ whole genome shotgun (WGS) entry which is preliminary data.</text>
</comment>
<accession>A0A542D149</accession>
<sequence>MFSRRKFIISGTALAGFAVLNPALARLIMPNEGGGGALFLKLSVLLTDKKQLNPIIAQRALTGLLEEDASFLSKIQFLSDALKTANIFSADELNNHPIMSGPAGDTAKKIISAWYLGYTGTPVSLRALDNTRFVSYTDAFAYVPTRDATVIPAYSRGKTDYWMQPPSTVNSD</sequence>
<proteinExistence type="predicted"/>
<reference evidence="1" key="1">
    <citation type="submission" date="2019-06" db="EMBL/GenBank/DDBJ databases">
        <authorList>
            <person name="Deangelis K."/>
            <person name="Huntemann M."/>
            <person name="Clum A."/>
            <person name="Pillay M."/>
            <person name="Palaniappan K."/>
            <person name="Varghese N."/>
            <person name="Mikhailova N."/>
            <person name="Stamatis D."/>
            <person name="Reddy T."/>
            <person name="Daum C."/>
            <person name="Shapiro N."/>
            <person name="Ivanova N."/>
            <person name="Kyrpides N."/>
            <person name="Woyke T."/>
        </authorList>
    </citation>
    <scope>NUCLEOTIDE SEQUENCE [LARGE SCALE GENOMIC DNA]</scope>
    <source>
        <strain evidence="1">128R</strain>
    </source>
</reference>
<dbReference type="PROSITE" id="PS51318">
    <property type="entry name" value="TAT"/>
    <property type="match status" value="1"/>
</dbReference>
<gene>
    <name evidence="1" type="ORF">FHU10_3922</name>
</gene>
<dbReference type="OrthoDB" id="6162173at2"/>
<reference evidence="1" key="2">
    <citation type="submission" date="2019-08" db="EMBL/GenBank/DDBJ databases">
        <title>Investigation of anaerobic lignin degradation for improved lignocellulosic biofuels.</title>
        <authorList>
            <person name="Deangelis K.PhD."/>
        </authorList>
    </citation>
    <scope>NUCLEOTIDE SEQUENCE [LARGE SCALE GENOMIC DNA]</scope>
    <source>
        <strain evidence="1">128R</strain>
    </source>
</reference>
<name>A0A542D149_SERFO</name>